<dbReference type="SUPFAM" id="SSF81321">
    <property type="entry name" value="Family A G protein-coupled receptor-like"/>
    <property type="match status" value="1"/>
</dbReference>
<proteinExistence type="predicted"/>
<dbReference type="PANTHER" id="PTHR24248:SF125">
    <property type="entry name" value="DOPAMINE D2-LIKE RECEPTOR"/>
    <property type="match status" value="1"/>
</dbReference>
<dbReference type="PROSITE" id="PS50262">
    <property type="entry name" value="G_PROTEIN_RECEP_F1_2"/>
    <property type="match status" value="1"/>
</dbReference>
<protein>
    <recommendedName>
        <fullName evidence="12">G-protein coupled receptors family 1 profile domain-containing protein</fullName>
    </recommendedName>
</protein>
<sequence length="463" mass="52366">MILFAIIYGLNAVVAFVGNLFVLLVVAIYNRFHKKRYILLASLALSDLLFAILVVSNRAAANALEQWPFGTTWCHGNVFIARLLNLTTMFHLCAISHERYTAIVRQPLTYTDNFTKMRIFLYLTLLWFLPAAISQGPFIGWGDFTYNPGIFTCEQHWDRHTTFPLLISSFLIPLILISFLNYKVLKVVCQIQSSFKVVILTAQYRSNDGSPHRFHGGRSHSSPKHLHSLVDVPKNQSFFNGQSNNCNEAVEIGCSNAKISQRHHQQTHRHAVAEREHDKLDEITIEMVFAQKGQSSRQPQNFGTIQDNDGLQIGGIKSQSLRKERKTGRRTVYKITTKNAVGVATDVNRSQRERPSLGEHKIKIPSQKKEVYPECDFEAVSHPVTKAKALPVHLREEDCLTPHINRGTFQDEQAKEREMPMNGSPSNCHTLQAPAKNWATKQREKPGKTVMLLAKLLGEGKAA</sequence>
<evidence type="ECO:0000256" key="6">
    <source>
        <dbReference type="ARBA" id="ARBA00023136"/>
    </source>
</evidence>
<comment type="caution">
    <text evidence="13">The sequence shown here is derived from an EMBL/GenBank/DDBJ whole genome shotgun (WGS) entry which is preliminary data.</text>
</comment>
<feature type="transmembrane region" description="Helical" evidence="11">
    <location>
        <begin position="37"/>
        <end position="59"/>
    </location>
</feature>
<evidence type="ECO:0000256" key="8">
    <source>
        <dbReference type="ARBA" id="ARBA00023170"/>
    </source>
</evidence>
<keyword evidence="4 11" id="KW-1133">Transmembrane helix</keyword>
<name>A0AAU9VVK3_9CNID</name>
<dbReference type="PRINTS" id="PR00237">
    <property type="entry name" value="GPCRRHODOPSN"/>
</dbReference>
<accession>A0AAU9VVK3</accession>
<feature type="transmembrane region" description="Helical" evidence="11">
    <location>
        <begin position="79"/>
        <end position="98"/>
    </location>
</feature>
<dbReference type="Pfam" id="PF00001">
    <property type="entry name" value="7tm_1"/>
    <property type="match status" value="1"/>
</dbReference>
<evidence type="ECO:0000256" key="3">
    <source>
        <dbReference type="ARBA" id="ARBA00022692"/>
    </source>
</evidence>
<dbReference type="InterPro" id="IPR017452">
    <property type="entry name" value="GPCR_Rhodpsn_7TM"/>
</dbReference>
<keyword evidence="7" id="KW-1015">Disulfide bond</keyword>
<keyword evidence="5" id="KW-0297">G-protein coupled receptor</keyword>
<dbReference type="PANTHER" id="PTHR24248">
    <property type="entry name" value="ADRENERGIC RECEPTOR-RELATED G-PROTEIN COUPLED RECEPTOR"/>
    <property type="match status" value="1"/>
</dbReference>
<dbReference type="EMBL" id="CALNXJ010000005">
    <property type="protein sequence ID" value="CAH3040228.1"/>
    <property type="molecule type" value="Genomic_DNA"/>
</dbReference>
<evidence type="ECO:0000256" key="9">
    <source>
        <dbReference type="ARBA" id="ARBA00023224"/>
    </source>
</evidence>
<evidence type="ECO:0000256" key="5">
    <source>
        <dbReference type="ARBA" id="ARBA00023040"/>
    </source>
</evidence>
<comment type="subcellular location">
    <subcellularLocation>
        <location evidence="1">Cell membrane</location>
        <topology evidence="1">Multi-pass membrane protein</topology>
    </subcellularLocation>
</comment>
<feature type="transmembrane region" description="Helical" evidence="11">
    <location>
        <begin position="119"/>
        <end position="141"/>
    </location>
</feature>
<gene>
    <name evidence="13" type="ORF">PMEA_00025857</name>
</gene>
<keyword evidence="2" id="KW-1003">Cell membrane</keyword>
<dbReference type="AlphaFoldDB" id="A0AAU9VVK3"/>
<dbReference type="Proteomes" id="UP001159428">
    <property type="component" value="Unassembled WGS sequence"/>
</dbReference>
<keyword evidence="9" id="KW-0807">Transducer</keyword>
<feature type="domain" description="G-protein coupled receptors family 1 profile" evidence="12">
    <location>
        <begin position="18"/>
        <end position="188"/>
    </location>
</feature>
<dbReference type="CDD" id="cd00637">
    <property type="entry name" value="7tm_classA_rhodopsin-like"/>
    <property type="match status" value="1"/>
</dbReference>
<feature type="transmembrane region" description="Helical" evidence="11">
    <location>
        <begin position="6"/>
        <end position="30"/>
    </location>
</feature>
<evidence type="ECO:0000313" key="13">
    <source>
        <dbReference type="EMBL" id="CAH3040228.1"/>
    </source>
</evidence>
<evidence type="ECO:0000256" key="4">
    <source>
        <dbReference type="ARBA" id="ARBA00022989"/>
    </source>
</evidence>
<feature type="transmembrane region" description="Helical" evidence="11">
    <location>
        <begin position="161"/>
        <end position="182"/>
    </location>
</feature>
<keyword evidence="6 11" id="KW-0472">Membrane</keyword>
<dbReference type="GO" id="GO:0005886">
    <property type="term" value="C:plasma membrane"/>
    <property type="evidence" value="ECO:0007669"/>
    <property type="project" value="UniProtKB-SubCell"/>
</dbReference>
<evidence type="ECO:0000256" key="7">
    <source>
        <dbReference type="ARBA" id="ARBA00023157"/>
    </source>
</evidence>
<evidence type="ECO:0000256" key="11">
    <source>
        <dbReference type="SAM" id="Phobius"/>
    </source>
</evidence>
<dbReference type="Gene3D" id="1.20.1070.10">
    <property type="entry name" value="Rhodopsin 7-helix transmembrane proteins"/>
    <property type="match status" value="1"/>
</dbReference>
<evidence type="ECO:0000313" key="14">
    <source>
        <dbReference type="Proteomes" id="UP001159428"/>
    </source>
</evidence>
<dbReference type="InterPro" id="IPR000276">
    <property type="entry name" value="GPCR_Rhodpsn"/>
</dbReference>
<organism evidence="13 14">
    <name type="scientific">Pocillopora meandrina</name>
    <dbReference type="NCBI Taxonomy" id="46732"/>
    <lineage>
        <taxon>Eukaryota</taxon>
        <taxon>Metazoa</taxon>
        <taxon>Cnidaria</taxon>
        <taxon>Anthozoa</taxon>
        <taxon>Hexacorallia</taxon>
        <taxon>Scleractinia</taxon>
        <taxon>Astrocoeniina</taxon>
        <taxon>Pocilloporidae</taxon>
        <taxon>Pocillopora</taxon>
    </lineage>
</organism>
<evidence type="ECO:0000256" key="2">
    <source>
        <dbReference type="ARBA" id="ARBA00022475"/>
    </source>
</evidence>
<evidence type="ECO:0000259" key="12">
    <source>
        <dbReference type="PROSITE" id="PS50262"/>
    </source>
</evidence>
<evidence type="ECO:0000256" key="10">
    <source>
        <dbReference type="SAM" id="MobiDB-lite"/>
    </source>
</evidence>
<feature type="region of interest" description="Disordered" evidence="10">
    <location>
        <begin position="292"/>
        <end position="311"/>
    </location>
</feature>
<keyword evidence="8" id="KW-0675">Receptor</keyword>
<keyword evidence="3 11" id="KW-0812">Transmembrane</keyword>
<keyword evidence="14" id="KW-1185">Reference proteome</keyword>
<reference evidence="13 14" key="1">
    <citation type="submission" date="2022-05" db="EMBL/GenBank/DDBJ databases">
        <authorList>
            <consortium name="Genoscope - CEA"/>
            <person name="William W."/>
        </authorList>
    </citation>
    <scope>NUCLEOTIDE SEQUENCE [LARGE SCALE GENOMIC DNA]</scope>
</reference>
<evidence type="ECO:0000256" key="1">
    <source>
        <dbReference type="ARBA" id="ARBA00004651"/>
    </source>
</evidence>
<dbReference type="GO" id="GO:0004930">
    <property type="term" value="F:G protein-coupled receptor activity"/>
    <property type="evidence" value="ECO:0007669"/>
    <property type="project" value="UniProtKB-KW"/>
</dbReference>
<feature type="compositionally biased region" description="Polar residues" evidence="10">
    <location>
        <begin position="292"/>
        <end position="309"/>
    </location>
</feature>